<protein>
    <recommendedName>
        <fullName evidence="2">N-acetylmuramoyl-L-alanine amidase</fullName>
        <ecNumber evidence="2">3.5.1.28</ecNumber>
    </recommendedName>
</protein>
<dbReference type="EMBL" id="CP003349">
    <property type="protein sequence ID" value="AFD07649.1"/>
    <property type="molecule type" value="Genomic_DNA"/>
</dbReference>
<reference evidence="6" key="1">
    <citation type="submission" date="2012-02" db="EMBL/GenBank/DDBJ databases">
        <title>The complete genome of Solitalea canadensis DSM 3403.</title>
        <authorList>
            <consortium name="US DOE Joint Genome Institute (JGI-PGF)"/>
            <person name="Lucas S."/>
            <person name="Copeland A."/>
            <person name="Lapidus A."/>
            <person name="Glavina del Rio T."/>
            <person name="Dalin E."/>
            <person name="Tice H."/>
            <person name="Bruce D."/>
            <person name="Goodwin L."/>
            <person name="Pitluck S."/>
            <person name="Peters L."/>
            <person name="Ovchinnikova G."/>
            <person name="Lu M."/>
            <person name="Kyrpides N."/>
            <person name="Mavromatis K."/>
            <person name="Ivanova N."/>
            <person name="Brettin T."/>
            <person name="Detter J.C."/>
            <person name="Han C."/>
            <person name="Larimer F."/>
            <person name="Land M."/>
            <person name="Hauser L."/>
            <person name="Markowitz V."/>
            <person name="Cheng J.-F."/>
            <person name="Hugenholtz P."/>
            <person name="Woyke T."/>
            <person name="Wu D."/>
            <person name="Spring S."/>
            <person name="Schroeder M."/>
            <person name="Kopitz M."/>
            <person name="Brambilla E."/>
            <person name="Klenk H.-P."/>
            <person name="Eisen J.A."/>
        </authorList>
    </citation>
    <scope>NUCLEOTIDE SEQUENCE</scope>
    <source>
        <strain evidence="6">DSM 3403</strain>
    </source>
</reference>
<dbReference type="Gene3D" id="3.40.630.40">
    <property type="entry name" value="Zn-dependent exopeptidases"/>
    <property type="match status" value="1"/>
</dbReference>
<dbReference type="SMART" id="SM00646">
    <property type="entry name" value="Ami_3"/>
    <property type="match status" value="1"/>
</dbReference>
<evidence type="ECO:0000313" key="7">
    <source>
        <dbReference type="Proteomes" id="UP000007590"/>
    </source>
</evidence>
<dbReference type="OrthoDB" id="9806267at2"/>
<dbReference type="AlphaFoldDB" id="H8KUU9"/>
<comment type="catalytic activity">
    <reaction evidence="1">
        <text>Hydrolyzes the link between N-acetylmuramoyl residues and L-amino acid residues in certain cell-wall glycopeptides.</text>
        <dbReference type="EC" id="3.5.1.28"/>
    </reaction>
</comment>
<proteinExistence type="predicted"/>
<dbReference type="RefSeq" id="WP_014680876.1">
    <property type="nucleotide sequence ID" value="NC_017770.1"/>
</dbReference>
<dbReference type="PROSITE" id="PS51257">
    <property type="entry name" value="PROKAR_LIPOPROTEIN"/>
    <property type="match status" value="1"/>
</dbReference>
<evidence type="ECO:0000259" key="5">
    <source>
        <dbReference type="SMART" id="SM00646"/>
    </source>
</evidence>
<dbReference type="GO" id="GO:0030288">
    <property type="term" value="C:outer membrane-bounded periplasmic space"/>
    <property type="evidence" value="ECO:0007669"/>
    <property type="project" value="TreeGrafter"/>
</dbReference>
<evidence type="ECO:0000256" key="1">
    <source>
        <dbReference type="ARBA" id="ARBA00001561"/>
    </source>
</evidence>
<dbReference type="CDD" id="cd02696">
    <property type="entry name" value="MurNAc-LAA"/>
    <property type="match status" value="1"/>
</dbReference>
<evidence type="ECO:0000256" key="3">
    <source>
        <dbReference type="ARBA" id="ARBA00022801"/>
    </source>
</evidence>
<dbReference type="PANTHER" id="PTHR30404:SF0">
    <property type="entry name" value="N-ACETYLMURAMOYL-L-ALANINE AMIDASE AMIC"/>
    <property type="match status" value="1"/>
</dbReference>
<dbReference type="HOGENOM" id="CLU_014322_4_0_10"/>
<dbReference type="SUPFAM" id="SSF53187">
    <property type="entry name" value="Zn-dependent exopeptidases"/>
    <property type="match status" value="1"/>
</dbReference>
<feature type="signal peptide" evidence="4">
    <location>
        <begin position="1"/>
        <end position="31"/>
    </location>
</feature>
<evidence type="ECO:0000313" key="6">
    <source>
        <dbReference type="EMBL" id="AFD07649.1"/>
    </source>
</evidence>
<feature type="domain" description="MurNAc-LAA" evidence="5">
    <location>
        <begin position="110"/>
        <end position="313"/>
    </location>
</feature>
<organism evidence="6 7">
    <name type="scientific">Solitalea canadensis (strain ATCC 29591 / DSM 3403 / JCM 21819 / LMG 8368 / NBRC 15130 / NCIMB 12057 / USAM 9D)</name>
    <name type="common">Flexibacter canadensis</name>
    <dbReference type="NCBI Taxonomy" id="929556"/>
    <lineage>
        <taxon>Bacteria</taxon>
        <taxon>Pseudomonadati</taxon>
        <taxon>Bacteroidota</taxon>
        <taxon>Sphingobacteriia</taxon>
        <taxon>Sphingobacteriales</taxon>
        <taxon>Sphingobacteriaceae</taxon>
        <taxon>Solitalea</taxon>
    </lineage>
</organism>
<evidence type="ECO:0000256" key="2">
    <source>
        <dbReference type="ARBA" id="ARBA00011901"/>
    </source>
</evidence>
<dbReference type="InterPro" id="IPR050695">
    <property type="entry name" value="N-acetylmuramoyl_amidase_3"/>
</dbReference>
<feature type="chain" id="PRO_5003614569" description="N-acetylmuramoyl-L-alanine amidase" evidence="4">
    <location>
        <begin position="32"/>
        <end position="333"/>
    </location>
</feature>
<dbReference type="GO" id="GO:0008745">
    <property type="term" value="F:N-acetylmuramoyl-L-alanine amidase activity"/>
    <property type="evidence" value="ECO:0007669"/>
    <property type="project" value="UniProtKB-EC"/>
</dbReference>
<accession>H8KUU9</accession>
<evidence type="ECO:0000256" key="4">
    <source>
        <dbReference type="SAM" id="SignalP"/>
    </source>
</evidence>
<keyword evidence="7" id="KW-1185">Reference proteome</keyword>
<dbReference type="eggNOG" id="COG0860">
    <property type="taxonomic scope" value="Bacteria"/>
</dbReference>
<dbReference type="InterPro" id="IPR002508">
    <property type="entry name" value="MurNAc-LAA_cat"/>
</dbReference>
<dbReference type="KEGG" id="scn:Solca_2615"/>
<dbReference type="STRING" id="929556.Solca_2615"/>
<dbReference type="EC" id="3.5.1.28" evidence="2"/>
<dbReference type="GO" id="GO:0009253">
    <property type="term" value="P:peptidoglycan catabolic process"/>
    <property type="evidence" value="ECO:0007669"/>
    <property type="project" value="InterPro"/>
</dbReference>
<keyword evidence="3" id="KW-0378">Hydrolase</keyword>
<name>H8KUU9_SOLCM</name>
<dbReference type="PANTHER" id="PTHR30404">
    <property type="entry name" value="N-ACETYLMURAMOYL-L-ALANINE AMIDASE"/>
    <property type="match status" value="1"/>
</dbReference>
<dbReference type="Proteomes" id="UP000007590">
    <property type="component" value="Chromosome"/>
</dbReference>
<dbReference type="Pfam" id="PF01520">
    <property type="entry name" value="Amidase_3"/>
    <property type="match status" value="1"/>
</dbReference>
<gene>
    <name evidence="6" type="ordered locus">Solca_2615</name>
</gene>
<sequence length="333" mass="37052">MKQGINSIKGKFTLSILFSIFSAISCLTTNAQAPKTKTIKTIIIDPGHGYPTLNAKGRYSYEADLTLSFGQLLAKKIQDSLPECKVLMTRNDRYDAGGLSSPREANRYRAKFANENHGDLFISIHCNWAPGRRNSEIVSYKTSTYYTGKGKNRKKHTKKVPVYRTWSSPSEVNGVETFIWAVNKNDSKVQFVQSNKNVVADSTELHGEHGGDAPVEEMFDSPEAKIMASLTTRKFFDQSLMLADMVQNEFIKQGRVNRGVKQRNNEGIWVLQATAMPSILVEAGFVSNPEEEDYMNSDKGKDEIASAILNAIMGYKKNLESGLIKTAATNLAE</sequence>
<keyword evidence="4" id="KW-0732">Signal</keyword>